<accession>A0A7S1W760</accession>
<sequence length="349" mass="39003">MPQAWWSGMLPRSYCQCWMRGREGMKLKWPLLSEEDHDEADPGSALLAALERPGGQVQALRHLKAVMDCGVDPLKYITAEQLSRTLRTGRRFDDFMVMARPDFSTGGWSAGVNEESRLWFAYRIDRSSRSLQAVVVQDIQGIDPVRAVAGYCAADFFSKHSDDIQSCTVLANAPDAALWNQVRESTDDIAQVDFVNALDEPLGAIMLMIHPQPDGSPDFPRACIPGPCRPARSRSSRQCITFTPLPRDSVRVHVAATALLCDEKMLQEVERASKEDVAKLLRPLVAVWPMRFDAFLRAHCEELIHWEAFSAQAPFYAVCRGYLAGQAGPKRLASWRPWTTPASNGSPQR</sequence>
<evidence type="ECO:0000313" key="1">
    <source>
        <dbReference type="EMBL" id="CAD9152650.1"/>
    </source>
</evidence>
<name>A0A7S1W760_ALECA</name>
<dbReference type="AlphaFoldDB" id="A0A7S1W760"/>
<protein>
    <submittedName>
        <fullName evidence="1">Uncharacterized protein</fullName>
    </submittedName>
</protein>
<organism evidence="1">
    <name type="scientific">Alexandrium catenella</name>
    <name type="common">Red tide dinoflagellate</name>
    <name type="synonym">Gonyaulax catenella</name>
    <dbReference type="NCBI Taxonomy" id="2925"/>
    <lineage>
        <taxon>Eukaryota</taxon>
        <taxon>Sar</taxon>
        <taxon>Alveolata</taxon>
        <taxon>Dinophyceae</taxon>
        <taxon>Gonyaulacales</taxon>
        <taxon>Pyrocystaceae</taxon>
        <taxon>Alexandrium</taxon>
    </lineage>
</organism>
<reference evidence="1" key="1">
    <citation type="submission" date="2021-01" db="EMBL/GenBank/DDBJ databases">
        <authorList>
            <person name="Corre E."/>
            <person name="Pelletier E."/>
            <person name="Niang G."/>
            <person name="Scheremetjew M."/>
            <person name="Finn R."/>
            <person name="Kale V."/>
            <person name="Holt S."/>
            <person name="Cochrane G."/>
            <person name="Meng A."/>
            <person name="Brown T."/>
            <person name="Cohen L."/>
        </authorList>
    </citation>
    <scope>NUCLEOTIDE SEQUENCE</scope>
    <source>
        <strain evidence="1">OF101</strain>
    </source>
</reference>
<dbReference type="EMBL" id="HBGE01054062">
    <property type="protein sequence ID" value="CAD9152650.1"/>
    <property type="molecule type" value="Transcribed_RNA"/>
</dbReference>
<proteinExistence type="predicted"/>
<gene>
    <name evidence="1" type="ORF">ACAT0790_LOCUS32554</name>
</gene>